<evidence type="ECO:0000256" key="1">
    <source>
        <dbReference type="ARBA" id="ARBA00004141"/>
    </source>
</evidence>
<protein>
    <submittedName>
        <fullName evidence="7">Predicted PurR-regulated permease PerM</fullName>
    </submittedName>
</protein>
<dbReference type="Proteomes" id="UP000198538">
    <property type="component" value="Unassembled WGS sequence"/>
</dbReference>
<keyword evidence="3 6" id="KW-0812">Transmembrane</keyword>
<dbReference type="GO" id="GO:0055085">
    <property type="term" value="P:transmembrane transport"/>
    <property type="evidence" value="ECO:0007669"/>
    <property type="project" value="TreeGrafter"/>
</dbReference>
<name>A0A1G5LLC7_9BACL</name>
<keyword evidence="8" id="KW-1185">Reference proteome</keyword>
<gene>
    <name evidence="7" type="ORF">SAMN05720606_12835</name>
</gene>
<feature type="transmembrane region" description="Helical" evidence="6">
    <location>
        <begin position="263"/>
        <end position="283"/>
    </location>
</feature>
<dbReference type="PANTHER" id="PTHR21716:SF62">
    <property type="entry name" value="TRANSPORT PROTEIN YDBI-RELATED"/>
    <property type="match status" value="1"/>
</dbReference>
<keyword evidence="4 6" id="KW-1133">Transmembrane helix</keyword>
<comment type="similarity">
    <text evidence="2">Belongs to the autoinducer-2 exporter (AI-2E) (TC 2.A.86) family.</text>
</comment>
<feature type="transmembrane region" description="Helical" evidence="6">
    <location>
        <begin position="17"/>
        <end position="47"/>
    </location>
</feature>
<dbReference type="GO" id="GO:0016020">
    <property type="term" value="C:membrane"/>
    <property type="evidence" value="ECO:0007669"/>
    <property type="project" value="UniProtKB-SubCell"/>
</dbReference>
<dbReference type="AlphaFoldDB" id="A0A1G5LLC7"/>
<evidence type="ECO:0000313" key="7">
    <source>
        <dbReference type="EMBL" id="SCZ13098.1"/>
    </source>
</evidence>
<sequence length="346" mass="39834">MGEMIKDWLQNATVRRFLILLLFCLILFSMGSMLHMILLLFLVTYVMNRLQHLITKGLNRFFPIDYKVVVILLYMIVIAGIVLGISRYSPRIVDQVVQLTNEIMKFLDTADGDNFASKIAGYLQSFDIKNYTNEALKYIFAFSKWLEFILLVIILSLFFLLQKKEIYKFTSKFKTSKIGWFYNEVAYLGDKFVSSFGKVIEAQLLIAVFNTVLTMLGLWILGYPYLFALTIMVFLLSLVPVAGVMISLVPLCLIGYQMGGLQMAIIVIVMIIIIHALETYFLNPKLMAHKTKLPMFYTFIVLILSQHFLGIWGLIIGIPIFVFMLDILDVNKMEKTEEPVRVETKL</sequence>
<feature type="transmembrane region" description="Helical" evidence="6">
    <location>
        <begin position="138"/>
        <end position="161"/>
    </location>
</feature>
<evidence type="ECO:0000256" key="3">
    <source>
        <dbReference type="ARBA" id="ARBA00022692"/>
    </source>
</evidence>
<feature type="transmembrane region" description="Helical" evidence="6">
    <location>
        <begin position="295"/>
        <end position="325"/>
    </location>
</feature>
<dbReference type="STRING" id="582692.SAMN05720606_12835"/>
<dbReference type="Pfam" id="PF01594">
    <property type="entry name" value="AI-2E_transport"/>
    <property type="match status" value="1"/>
</dbReference>
<feature type="transmembrane region" description="Helical" evidence="6">
    <location>
        <begin position="204"/>
        <end position="225"/>
    </location>
</feature>
<dbReference type="InterPro" id="IPR002549">
    <property type="entry name" value="AI-2E-like"/>
</dbReference>
<feature type="transmembrane region" description="Helical" evidence="6">
    <location>
        <begin position="68"/>
        <end position="86"/>
    </location>
</feature>
<evidence type="ECO:0000256" key="5">
    <source>
        <dbReference type="ARBA" id="ARBA00023136"/>
    </source>
</evidence>
<evidence type="ECO:0000256" key="4">
    <source>
        <dbReference type="ARBA" id="ARBA00022989"/>
    </source>
</evidence>
<comment type="subcellular location">
    <subcellularLocation>
        <location evidence="1">Membrane</location>
        <topology evidence="1">Multi-pass membrane protein</topology>
    </subcellularLocation>
</comment>
<proteinExistence type="inferred from homology"/>
<accession>A0A1G5LLC7</accession>
<organism evidence="7 8">
    <name type="scientific">Paenibacillus polysaccharolyticus</name>
    <dbReference type="NCBI Taxonomy" id="582692"/>
    <lineage>
        <taxon>Bacteria</taxon>
        <taxon>Bacillati</taxon>
        <taxon>Bacillota</taxon>
        <taxon>Bacilli</taxon>
        <taxon>Bacillales</taxon>
        <taxon>Paenibacillaceae</taxon>
        <taxon>Paenibacillus</taxon>
    </lineage>
</organism>
<evidence type="ECO:0000256" key="2">
    <source>
        <dbReference type="ARBA" id="ARBA00009773"/>
    </source>
</evidence>
<keyword evidence="5 6" id="KW-0472">Membrane</keyword>
<feature type="transmembrane region" description="Helical" evidence="6">
    <location>
        <begin position="231"/>
        <end position="256"/>
    </location>
</feature>
<dbReference type="PANTHER" id="PTHR21716">
    <property type="entry name" value="TRANSMEMBRANE PROTEIN"/>
    <property type="match status" value="1"/>
</dbReference>
<reference evidence="8" key="1">
    <citation type="submission" date="2016-10" db="EMBL/GenBank/DDBJ databases">
        <authorList>
            <person name="Varghese N."/>
            <person name="Submissions S."/>
        </authorList>
    </citation>
    <scope>NUCLEOTIDE SEQUENCE [LARGE SCALE GENOMIC DNA]</scope>
    <source>
        <strain evidence="8">BL9</strain>
    </source>
</reference>
<evidence type="ECO:0000313" key="8">
    <source>
        <dbReference type="Proteomes" id="UP000198538"/>
    </source>
</evidence>
<evidence type="ECO:0000256" key="6">
    <source>
        <dbReference type="SAM" id="Phobius"/>
    </source>
</evidence>
<dbReference type="EMBL" id="FMVM01000028">
    <property type="protein sequence ID" value="SCZ13098.1"/>
    <property type="molecule type" value="Genomic_DNA"/>
</dbReference>